<keyword evidence="1" id="KW-0812">Transmembrane</keyword>
<feature type="transmembrane region" description="Helical" evidence="1">
    <location>
        <begin position="76"/>
        <end position="94"/>
    </location>
</feature>
<accession>A0A7C4Q595</accession>
<sequence length="333" mass="36102">MNTNTKSYGSLSVLLTLGLFLWVLLMYTFLHEGGHALVAWLSGGSVHVFDINFFNLGAHVRTSAELNRSGEVLNSLAGMGLPLLVWLSFLLLAPRRASPLLETLKLITSAGVLGSLIPWVVIPLVVASGGGPVSDDAARFLQYSGLNPNWVAAFFAVLIFGLYRLARARISNLAALRELILGNQDGGAFGWQQNRRTYLTLLVSAGLVLGLTALINAIGGGVNRTVAPVPAGYQFVRRVDLSANHGQDEVIAVFTRWLGSGGILLELQDVRSEFLEVRLVGDNGFEDTLLHGEDFTSERGRVEYTQDLPPGEYRILLNARRASGGISVYLRGR</sequence>
<feature type="transmembrane region" description="Helical" evidence="1">
    <location>
        <begin position="106"/>
        <end position="129"/>
    </location>
</feature>
<feature type="transmembrane region" description="Helical" evidence="1">
    <location>
        <begin position="12"/>
        <end position="30"/>
    </location>
</feature>
<dbReference type="InterPro" id="IPR049500">
    <property type="entry name" value="Peptidase_M50B-like"/>
</dbReference>
<evidence type="ECO:0000313" key="2">
    <source>
        <dbReference type="EMBL" id="HGS88429.1"/>
    </source>
</evidence>
<proteinExistence type="predicted"/>
<evidence type="ECO:0000256" key="1">
    <source>
        <dbReference type="SAM" id="Phobius"/>
    </source>
</evidence>
<comment type="caution">
    <text evidence="2">The sequence shown here is derived from an EMBL/GenBank/DDBJ whole genome shotgun (WGS) entry which is preliminary data.</text>
</comment>
<feature type="transmembrane region" description="Helical" evidence="1">
    <location>
        <begin position="149"/>
        <end position="166"/>
    </location>
</feature>
<feature type="transmembrane region" description="Helical" evidence="1">
    <location>
        <begin position="198"/>
        <end position="219"/>
    </location>
</feature>
<dbReference type="EMBL" id="DSXR01000127">
    <property type="protein sequence ID" value="HGS88429.1"/>
    <property type="molecule type" value="Genomic_DNA"/>
</dbReference>
<dbReference type="Pfam" id="PF13398">
    <property type="entry name" value="Peptidase_M50B"/>
    <property type="match status" value="1"/>
</dbReference>
<gene>
    <name evidence="2" type="ORF">ENT17_12560</name>
</gene>
<name>A0A7C4Q595_9CHLR</name>
<reference evidence="2" key="1">
    <citation type="journal article" date="2020" name="mSystems">
        <title>Genome- and Community-Level Interaction Insights into Carbon Utilization and Element Cycling Functions of Hydrothermarchaeota in Hydrothermal Sediment.</title>
        <authorList>
            <person name="Zhou Z."/>
            <person name="Liu Y."/>
            <person name="Xu W."/>
            <person name="Pan J."/>
            <person name="Luo Z.H."/>
            <person name="Li M."/>
        </authorList>
    </citation>
    <scope>NUCLEOTIDE SEQUENCE [LARGE SCALE GENOMIC DNA]</scope>
    <source>
        <strain evidence="2">SpSt-556</strain>
    </source>
</reference>
<keyword evidence="1" id="KW-1133">Transmembrane helix</keyword>
<keyword evidence="1" id="KW-0472">Membrane</keyword>
<protein>
    <submittedName>
        <fullName evidence="2">Uncharacterized protein</fullName>
    </submittedName>
</protein>
<organism evidence="2">
    <name type="scientific">Bellilinea caldifistulae</name>
    <dbReference type="NCBI Taxonomy" id="360411"/>
    <lineage>
        <taxon>Bacteria</taxon>
        <taxon>Bacillati</taxon>
        <taxon>Chloroflexota</taxon>
        <taxon>Anaerolineae</taxon>
        <taxon>Anaerolineales</taxon>
        <taxon>Anaerolineaceae</taxon>
        <taxon>Bellilinea</taxon>
    </lineage>
</organism>
<dbReference type="AlphaFoldDB" id="A0A7C4Q595"/>